<dbReference type="InterPro" id="IPR017896">
    <property type="entry name" value="4Fe4S_Fe-S-bd"/>
</dbReference>
<evidence type="ECO:0000256" key="2">
    <source>
        <dbReference type="ARBA" id="ARBA00022723"/>
    </source>
</evidence>
<organism evidence="6 7">
    <name type="scientific">Ferrimonas lipolytica</name>
    <dbReference type="NCBI Taxonomy" id="2724191"/>
    <lineage>
        <taxon>Bacteria</taxon>
        <taxon>Pseudomonadati</taxon>
        <taxon>Pseudomonadota</taxon>
        <taxon>Gammaproteobacteria</taxon>
        <taxon>Alteromonadales</taxon>
        <taxon>Ferrimonadaceae</taxon>
        <taxon>Ferrimonas</taxon>
    </lineage>
</organism>
<dbReference type="InterPro" id="IPR057431">
    <property type="entry name" value="LdpA_Fe-S-bd"/>
</dbReference>
<sequence length="186" mass="20338">MSDHNSRYYRAYLECHQVSRRGLLRGLLRGAERAQVVDEKLPRQAIRPPHAAPEALFLQRCDGCGLCQQACQQCVIEVVDGRAQLNLDYGACNGCDQCLLACTTAALSKASYAADTGFRPNFARCQNELGTSCAMCAHCCPTKAVTLDDDLFPTVDDSKCIGCGVCRQTCPFNRISPEPLIASDKR</sequence>
<dbReference type="AlphaFoldDB" id="A0A6H1UDB2"/>
<protein>
    <submittedName>
        <fullName evidence="6">4Fe-4S binding protein</fullName>
    </submittedName>
</protein>
<dbReference type="PANTHER" id="PTHR43687:SF1">
    <property type="entry name" value="FERREDOXIN III"/>
    <property type="match status" value="1"/>
</dbReference>
<keyword evidence="3" id="KW-0408">Iron</keyword>
<evidence type="ECO:0000256" key="3">
    <source>
        <dbReference type="ARBA" id="ARBA00023004"/>
    </source>
</evidence>
<accession>A0A6H1UDB2</accession>
<feature type="domain" description="4Fe-4S ferredoxin-type" evidence="5">
    <location>
        <begin position="83"/>
        <end position="112"/>
    </location>
</feature>
<dbReference type="EMBL" id="CP051180">
    <property type="protein sequence ID" value="QIZ75792.1"/>
    <property type="molecule type" value="Genomic_DNA"/>
</dbReference>
<dbReference type="Pfam" id="PF12800">
    <property type="entry name" value="Fer4_4"/>
    <property type="match status" value="2"/>
</dbReference>
<proteinExistence type="predicted"/>
<keyword evidence="1" id="KW-0004">4Fe-4S</keyword>
<keyword evidence="7" id="KW-1185">Reference proteome</keyword>
<gene>
    <name evidence="6" type="ORF">HER31_02085</name>
</gene>
<dbReference type="Proteomes" id="UP000501602">
    <property type="component" value="Chromosome"/>
</dbReference>
<reference evidence="6 7" key="1">
    <citation type="submission" date="2020-04" db="EMBL/GenBank/DDBJ databases">
        <title>Ferrimonas sp. S7 isolated from sea water.</title>
        <authorList>
            <person name="Bae S.S."/>
            <person name="Baek K."/>
        </authorList>
    </citation>
    <scope>NUCLEOTIDE SEQUENCE [LARGE SCALE GENOMIC DNA]</scope>
    <source>
        <strain evidence="6 7">S7</strain>
    </source>
</reference>
<evidence type="ECO:0000313" key="7">
    <source>
        <dbReference type="Proteomes" id="UP000501602"/>
    </source>
</evidence>
<keyword evidence="4" id="KW-0411">Iron-sulfur</keyword>
<evidence type="ECO:0000256" key="1">
    <source>
        <dbReference type="ARBA" id="ARBA00022485"/>
    </source>
</evidence>
<keyword evidence="2" id="KW-0479">Metal-binding</keyword>
<dbReference type="PROSITE" id="PS51379">
    <property type="entry name" value="4FE4S_FER_2"/>
    <property type="match status" value="4"/>
</dbReference>
<name>A0A6H1UDB2_9GAMM</name>
<dbReference type="KEGG" id="fes:HER31_02085"/>
<dbReference type="GO" id="GO:0046872">
    <property type="term" value="F:metal ion binding"/>
    <property type="evidence" value="ECO:0007669"/>
    <property type="project" value="UniProtKB-KW"/>
</dbReference>
<evidence type="ECO:0000256" key="4">
    <source>
        <dbReference type="ARBA" id="ARBA00023014"/>
    </source>
</evidence>
<evidence type="ECO:0000259" key="5">
    <source>
        <dbReference type="PROSITE" id="PS51379"/>
    </source>
</evidence>
<feature type="domain" description="4Fe-4S ferredoxin-type" evidence="5">
    <location>
        <begin position="151"/>
        <end position="180"/>
    </location>
</feature>
<dbReference type="SUPFAM" id="SSF54862">
    <property type="entry name" value="4Fe-4S ferredoxins"/>
    <property type="match status" value="1"/>
</dbReference>
<feature type="domain" description="4Fe-4S ferredoxin-type" evidence="5">
    <location>
        <begin position="51"/>
        <end position="81"/>
    </location>
</feature>
<dbReference type="Gene3D" id="3.30.70.20">
    <property type="match status" value="2"/>
</dbReference>
<dbReference type="PROSITE" id="PS00198">
    <property type="entry name" value="4FE4S_FER_1"/>
    <property type="match status" value="1"/>
</dbReference>
<dbReference type="PANTHER" id="PTHR43687">
    <property type="entry name" value="ADENYLYLSULFATE REDUCTASE, BETA SUBUNIT"/>
    <property type="match status" value="1"/>
</dbReference>
<evidence type="ECO:0000313" key="6">
    <source>
        <dbReference type="EMBL" id="QIZ75792.1"/>
    </source>
</evidence>
<dbReference type="InterPro" id="IPR050572">
    <property type="entry name" value="Fe-S_Ferredoxin"/>
</dbReference>
<dbReference type="Pfam" id="PF25160">
    <property type="entry name" value="LdpA_Fe-S-bd"/>
    <property type="match status" value="1"/>
</dbReference>
<feature type="domain" description="4Fe-4S ferredoxin-type" evidence="5">
    <location>
        <begin position="121"/>
        <end position="150"/>
    </location>
</feature>
<dbReference type="InterPro" id="IPR017900">
    <property type="entry name" value="4Fe4S_Fe_S_CS"/>
</dbReference>
<dbReference type="GO" id="GO:0051539">
    <property type="term" value="F:4 iron, 4 sulfur cluster binding"/>
    <property type="evidence" value="ECO:0007669"/>
    <property type="project" value="UniProtKB-KW"/>
</dbReference>